<dbReference type="InterPro" id="IPR051088">
    <property type="entry name" value="PTS_Sugar-EIIC/EIIB"/>
</dbReference>
<feature type="transmembrane region" description="Helical" evidence="9">
    <location>
        <begin position="33"/>
        <end position="54"/>
    </location>
</feature>
<comment type="subcellular location">
    <subcellularLocation>
        <location evidence="1">Cell membrane</location>
        <topology evidence="1">Multi-pass membrane protein</topology>
    </subcellularLocation>
</comment>
<evidence type="ECO:0000256" key="4">
    <source>
        <dbReference type="ARBA" id="ARBA00022597"/>
    </source>
</evidence>
<dbReference type="PIRSF" id="PIRSF006351">
    <property type="entry name" value="PTS_EIIC-Cellobiose"/>
    <property type="match status" value="1"/>
</dbReference>
<keyword evidence="3 8" id="KW-1003">Cell membrane</keyword>
<dbReference type="PANTHER" id="PTHR33989:SF11">
    <property type="entry name" value="LICHENAN PERMEASE IIC COMPONENT"/>
    <property type="match status" value="1"/>
</dbReference>
<evidence type="ECO:0000313" key="12">
    <source>
        <dbReference type="Proteomes" id="UP000051515"/>
    </source>
</evidence>
<evidence type="ECO:0000256" key="5">
    <source>
        <dbReference type="ARBA" id="ARBA00022692"/>
    </source>
</evidence>
<evidence type="ECO:0000256" key="9">
    <source>
        <dbReference type="SAM" id="Phobius"/>
    </source>
</evidence>
<dbReference type="Pfam" id="PF02378">
    <property type="entry name" value="PTS_EIIC"/>
    <property type="match status" value="1"/>
</dbReference>
<reference evidence="11 12" key="1">
    <citation type="journal article" date="2015" name="Genome Announc.">
        <title>Expanding the biotechnology potential of lactobacilli through comparative genomics of 213 strains and associated genera.</title>
        <authorList>
            <person name="Sun Z."/>
            <person name="Harris H.M."/>
            <person name="McCann A."/>
            <person name="Guo C."/>
            <person name="Argimon S."/>
            <person name="Zhang W."/>
            <person name="Yang X."/>
            <person name="Jeffery I.B."/>
            <person name="Cooney J.C."/>
            <person name="Kagawa T.F."/>
            <person name="Liu W."/>
            <person name="Song Y."/>
            <person name="Salvetti E."/>
            <person name="Wrobel A."/>
            <person name="Rasinkangas P."/>
            <person name="Parkhill J."/>
            <person name="Rea M.C."/>
            <person name="O'Sullivan O."/>
            <person name="Ritari J."/>
            <person name="Douillard F.P."/>
            <person name="Paul Ross R."/>
            <person name="Yang R."/>
            <person name="Briner A.E."/>
            <person name="Felis G.E."/>
            <person name="de Vos W.M."/>
            <person name="Barrangou R."/>
            <person name="Klaenhammer T.R."/>
            <person name="Caufield P.W."/>
            <person name="Cui Y."/>
            <person name="Zhang H."/>
            <person name="O'Toole P.W."/>
        </authorList>
    </citation>
    <scope>NUCLEOTIDE SEQUENCE [LARGE SCALE GENOMIC DNA]</scope>
    <source>
        <strain evidence="11 12">DSM 19674</strain>
    </source>
</reference>
<feature type="transmembrane region" description="Helical" evidence="9">
    <location>
        <begin position="141"/>
        <end position="165"/>
    </location>
</feature>
<sequence>MKNGFSEFLNKKIMPFANKLAANKALMAIRDGVGFAITLIIIGSVPLIINSLPFDNWTQTLQGIKIPYFDNLSNLLNMMTNMTFGIMVIPTVFGIAYSFTKSHIHDELKSIGSGFVALGSYLTITPVITNKAGQTGVDLTYLGSKGLIVAIILGLISAKIFSMFIEHNIEIKMPESVPPAISKTFSALLPGFVIIAMWILVAIIIGMFGFNNIHEVILKLLNKPLSFLGGTLASTLIAVGLNSLVWSIGVHGTVINSAMNPIWLMNSDANRLALQHGKEVPNIVTNSFMDNFTYMGGSGATACLILALFILVLMKKASAESKAITSVGAAPAIFNINEPVMFGYPVVFNIAIIIPFILVPMVFATTTYLSMKWGLVAKPTGTVLNWTMPPIISGYLATNSISGAVIQIINLVIGTLIYLPFVASINNKQVLTEKLDEEKA</sequence>
<feature type="transmembrane region" description="Helical" evidence="9">
    <location>
        <begin position="292"/>
        <end position="314"/>
    </location>
</feature>
<feature type="transmembrane region" description="Helical" evidence="9">
    <location>
        <begin position="391"/>
        <end position="419"/>
    </location>
</feature>
<dbReference type="PATRIC" id="fig|1423788.3.peg.880"/>
<feature type="transmembrane region" description="Helical" evidence="9">
    <location>
        <begin position="185"/>
        <end position="213"/>
    </location>
</feature>
<keyword evidence="5 9" id="KW-0812">Transmembrane</keyword>
<comment type="function">
    <text evidence="8">The phosphoenolpyruvate-dependent sugar phosphotransferase system (PTS), a major carbohydrate active -transport system, catalyzes the phosphorylation of incoming sugar substrates concomitant with their translocation across the cell membrane.</text>
</comment>
<feature type="transmembrane region" description="Helical" evidence="9">
    <location>
        <begin position="346"/>
        <end position="371"/>
    </location>
</feature>
<evidence type="ECO:0000256" key="2">
    <source>
        <dbReference type="ARBA" id="ARBA00022448"/>
    </source>
</evidence>
<dbReference type="InterPro" id="IPR004501">
    <property type="entry name" value="PTS_EIIC_3"/>
</dbReference>
<feature type="transmembrane region" description="Helical" evidence="9">
    <location>
        <begin position="111"/>
        <end position="129"/>
    </location>
</feature>
<feature type="transmembrane region" description="Helical" evidence="9">
    <location>
        <begin position="75"/>
        <end position="99"/>
    </location>
</feature>
<organism evidence="11 12">
    <name type="scientific">Companilactobacillus bobalius DSM 19674</name>
    <dbReference type="NCBI Taxonomy" id="1423788"/>
    <lineage>
        <taxon>Bacteria</taxon>
        <taxon>Bacillati</taxon>
        <taxon>Bacillota</taxon>
        <taxon>Bacilli</taxon>
        <taxon>Lactobacillales</taxon>
        <taxon>Lactobacillaceae</taxon>
        <taxon>Companilactobacillus</taxon>
        <taxon>Companilactobacillus bobalius</taxon>
    </lineage>
</organism>
<gene>
    <name evidence="11" type="ORF">FC78_GL000855</name>
</gene>
<accession>A0A0R1KYV9</accession>
<evidence type="ECO:0000256" key="6">
    <source>
        <dbReference type="ARBA" id="ARBA00022989"/>
    </source>
</evidence>
<dbReference type="STRING" id="1423788.FC78_GL000855"/>
<dbReference type="Proteomes" id="UP000051515">
    <property type="component" value="Unassembled WGS sequence"/>
</dbReference>
<dbReference type="InterPro" id="IPR004796">
    <property type="entry name" value="PTS_IIC_cello"/>
</dbReference>
<keyword evidence="12" id="KW-1185">Reference proteome</keyword>
<keyword evidence="2 8" id="KW-0813">Transport</keyword>
<dbReference type="GO" id="GO:0008982">
    <property type="term" value="F:protein-N(PI)-phosphohistidine-sugar phosphotransferase activity"/>
    <property type="evidence" value="ECO:0007669"/>
    <property type="project" value="UniProtKB-UniRule"/>
</dbReference>
<comment type="caution">
    <text evidence="11">The sequence shown here is derived from an EMBL/GenBank/DDBJ whole genome shotgun (WGS) entry which is preliminary data.</text>
</comment>
<dbReference type="PROSITE" id="PS51105">
    <property type="entry name" value="PTS_EIIC_TYPE_3"/>
    <property type="match status" value="1"/>
</dbReference>
<dbReference type="AlphaFoldDB" id="A0A0R1KYV9"/>
<protein>
    <recommendedName>
        <fullName evidence="8">Permease IIC component</fullName>
    </recommendedName>
</protein>
<keyword evidence="7 8" id="KW-0472">Membrane</keyword>
<keyword evidence="4 8" id="KW-0762">Sugar transport</keyword>
<evidence type="ECO:0000256" key="3">
    <source>
        <dbReference type="ARBA" id="ARBA00022475"/>
    </source>
</evidence>
<name>A0A0R1KYV9_9LACO</name>
<evidence type="ECO:0000256" key="8">
    <source>
        <dbReference type="PIRNR" id="PIRNR006351"/>
    </source>
</evidence>
<dbReference type="GO" id="GO:1901264">
    <property type="term" value="P:carbohydrate derivative transport"/>
    <property type="evidence" value="ECO:0007669"/>
    <property type="project" value="TreeGrafter"/>
</dbReference>
<dbReference type="InterPro" id="IPR003352">
    <property type="entry name" value="PTS_EIIC"/>
</dbReference>
<dbReference type="GO" id="GO:0009401">
    <property type="term" value="P:phosphoenolpyruvate-dependent sugar phosphotransferase system"/>
    <property type="evidence" value="ECO:0007669"/>
    <property type="project" value="InterPro"/>
</dbReference>
<evidence type="ECO:0000256" key="1">
    <source>
        <dbReference type="ARBA" id="ARBA00004651"/>
    </source>
</evidence>
<dbReference type="PANTHER" id="PTHR33989">
    <property type="match status" value="1"/>
</dbReference>
<evidence type="ECO:0000313" key="11">
    <source>
        <dbReference type="EMBL" id="KRK85050.1"/>
    </source>
</evidence>
<dbReference type="GO" id="GO:0005886">
    <property type="term" value="C:plasma membrane"/>
    <property type="evidence" value="ECO:0007669"/>
    <property type="project" value="UniProtKB-SubCell"/>
</dbReference>
<dbReference type="RefSeq" id="WP_056950229.1">
    <property type="nucleotide sequence ID" value="NZ_AZDY01000001.1"/>
</dbReference>
<evidence type="ECO:0000259" key="10">
    <source>
        <dbReference type="PROSITE" id="PS51105"/>
    </source>
</evidence>
<feature type="transmembrane region" description="Helical" evidence="9">
    <location>
        <begin position="225"/>
        <end position="249"/>
    </location>
</feature>
<feature type="domain" description="PTS EIIC type-3" evidence="10">
    <location>
        <begin position="9"/>
        <end position="421"/>
    </location>
</feature>
<dbReference type="NCBIfam" id="TIGR00410">
    <property type="entry name" value="lacE"/>
    <property type="match status" value="1"/>
</dbReference>
<dbReference type="EMBL" id="AZDY01000001">
    <property type="protein sequence ID" value="KRK85050.1"/>
    <property type="molecule type" value="Genomic_DNA"/>
</dbReference>
<evidence type="ECO:0000256" key="7">
    <source>
        <dbReference type="ARBA" id="ARBA00023136"/>
    </source>
</evidence>
<keyword evidence="6 9" id="KW-1133">Transmembrane helix</keyword>
<proteinExistence type="predicted"/>